<sequence>MAVSKVKQILFTPLARKTLCLSLSSLPSDQNPTKTLISTAVSILRHQRSKSRWSHLQSLFPKGFTPTEASQIVLQIKNNPHLALSFFLWCHHKSLCNHTLLSYSTIIHILARARLKSQALGLIRTAIRVFDDSDECSSQPPKIFESLVKTYNSCGSAPFVFDLLIKACLNSKRIEQSISIVKMLRSRGISPTISTCNALIWQVSRGRGCDAGYEIYREVFGSWDDEINEKVRVRVRVRVRVCPNVHTFNALMVCFYRDGGVEKVEEIWAEMGEWDCNPNAYSYSVLMAAFCDEGRMGEVEKLWEEMRMKKMEHDIMAYNTIIGGFCRIGEIERGEELFREMELSGIQSTCVTYEHLINGYCEIGDVDSAVLLYKDMCRKGFRAEARTVDGMILLLCNNRRVHEALKLLRVAMGNVEFAPRGKSYETLIKGFCEEGKMEEASKLQSEMVGKGFKPTLEIYSAFIDGYMKQGNKEIAETLRKEMFETQMQQEEN</sequence>
<evidence type="ECO:0000256" key="3">
    <source>
        <dbReference type="PROSITE-ProRule" id="PRU00708"/>
    </source>
</evidence>
<dbReference type="InterPro" id="IPR002885">
    <property type="entry name" value="PPR_rpt"/>
</dbReference>
<feature type="repeat" description="PPR" evidence="3">
    <location>
        <begin position="349"/>
        <end position="383"/>
    </location>
</feature>
<reference evidence="4 5" key="1">
    <citation type="journal article" date="2023" name="Hortic Res">
        <title>The complete reference genome for grapevine (Vitis vinifera L.) genetics and breeding.</title>
        <authorList>
            <person name="Shi X."/>
            <person name="Cao S."/>
            <person name="Wang X."/>
            <person name="Huang S."/>
            <person name="Wang Y."/>
            <person name="Liu Z."/>
            <person name="Liu W."/>
            <person name="Leng X."/>
            <person name="Peng Y."/>
            <person name="Wang N."/>
            <person name="Wang Y."/>
            <person name="Ma Z."/>
            <person name="Xu X."/>
            <person name="Zhang F."/>
            <person name="Xue H."/>
            <person name="Zhong H."/>
            <person name="Wang Y."/>
            <person name="Zhang K."/>
            <person name="Velt A."/>
            <person name="Avia K."/>
            <person name="Holtgrawe D."/>
            <person name="Grimplet J."/>
            <person name="Matus J.T."/>
            <person name="Ware D."/>
            <person name="Wu X."/>
            <person name="Wang H."/>
            <person name="Liu C."/>
            <person name="Fang Y."/>
            <person name="Rustenholz C."/>
            <person name="Cheng Z."/>
            <person name="Xiao H."/>
            <person name="Zhou Y."/>
        </authorList>
    </citation>
    <scope>NUCLEOTIDE SEQUENCE [LARGE SCALE GENOMIC DNA]</scope>
    <source>
        <strain evidence="5">cv. Pinot noir / PN40024</strain>
        <tissue evidence="4">Leaf</tissue>
    </source>
</reference>
<evidence type="ECO:0000313" key="5">
    <source>
        <dbReference type="Proteomes" id="UP001227230"/>
    </source>
</evidence>
<organism evidence="4 5">
    <name type="scientific">Vitis vinifera</name>
    <name type="common">Grape</name>
    <dbReference type="NCBI Taxonomy" id="29760"/>
    <lineage>
        <taxon>Eukaryota</taxon>
        <taxon>Viridiplantae</taxon>
        <taxon>Streptophyta</taxon>
        <taxon>Embryophyta</taxon>
        <taxon>Tracheophyta</taxon>
        <taxon>Spermatophyta</taxon>
        <taxon>Magnoliopsida</taxon>
        <taxon>eudicotyledons</taxon>
        <taxon>Gunneridae</taxon>
        <taxon>Pentapetalae</taxon>
        <taxon>rosids</taxon>
        <taxon>Vitales</taxon>
        <taxon>Vitaceae</taxon>
        <taxon>Viteae</taxon>
        <taxon>Vitis</taxon>
    </lineage>
</organism>
<evidence type="ECO:0000256" key="2">
    <source>
        <dbReference type="ARBA" id="ARBA00022737"/>
    </source>
</evidence>
<feature type="repeat" description="PPR" evidence="3">
    <location>
        <begin position="244"/>
        <end position="278"/>
    </location>
</feature>
<protein>
    <recommendedName>
        <fullName evidence="6">Pentatricopeptide repeat-containing protein</fullName>
    </recommendedName>
</protein>
<keyword evidence="2" id="KW-0677">Repeat</keyword>
<dbReference type="EMBL" id="CP126650">
    <property type="protein sequence ID" value="WJZ83754.1"/>
    <property type="molecule type" value="Genomic_DNA"/>
</dbReference>
<feature type="repeat" description="PPR" evidence="3">
    <location>
        <begin position="314"/>
        <end position="348"/>
    </location>
</feature>
<dbReference type="Proteomes" id="UP001227230">
    <property type="component" value="Chromosome 3"/>
</dbReference>
<dbReference type="Pfam" id="PF01535">
    <property type="entry name" value="PPR"/>
    <property type="match status" value="1"/>
</dbReference>
<dbReference type="Pfam" id="PF13041">
    <property type="entry name" value="PPR_2"/>
    <property type="match status" value="3"/>
</dbReference>
<feature type="repeat" description="PPR" evidence="3">
    <location>
        <begin position="279"/>
        <end position="313"/>
    </location>
</feature>
<comment type="similarity">
    <text evidence="1">Belongs to the PPR family. P subfamily.</text>
</comment>
<keyword evidence="5" id="KW-1185">Reference proteome</keyword>
<evidence type="ECO:0000313" key="4">
    <source>
        <dbReference type="EMBL" id="WJZ83754.1"/>
    </source>
</evidence>
<evidence type="ECO:0000256" key="1">
    <source>
        <dbReference type="ARBA" id="ARBA00007626"/>
    </source>
</evidence>
<dbReference type="Gene3D" id="1.25.40.10">
    <property type="entry name" value="Tetratricopeptide repeat domain"/>
    <property type="match status" value="4"/>
</dbReference>
<name>A0ABY9BMC2_VITVI</name>
<dbReference type="PROSITE" id="PS51375">
    <property type="entry name" value="PPR"/>
    <property type="match status" value="6"/>
</dbReference>
<dbReference type="NCBIfam" id="TIGR00756">
    <property type="entry name" value="PPR"/>
    <property type="match status" value="5"/>
</dbReference>
<evidence type="ECO:0008006" key="6">
    <source>
        <dbReference type="Google" id="ProtNLM"/>
    </source>
</evidence>
<dbReference type="PANTHER" id="PTHR47941">
    <property type="entry name" value="PENTATRICOPEPTIDE REPEAT-CONTAINING PROTEIN 3, MITOCHONDRIAL"/>
    <property type="match status" value="1"/>
</dbReference>
<dbReference type="InterPro" id="IPR011990">
    <property type="entry name" value="TPR-like_helical_dom_sf"/>
</dbReference>
<proteinExistence type="inferred from homology"/>
<accession>A0ABY9BMC2</accession>
<feature type="repeat" description="PPR" evidence="3">
    <location>
        <begin position="157"/>
        <end position="191"/>
    </location>
</feature>
<feature type="repeat" description="PPR" evidence="3">
    <location>
        <begin position="420"/>
        <end position="454"/>
    </location>
</feature>
<gene>
    <name evidence="4" type="ORF">VitviT2T_003409</name>
</gene>